<comment type="similarity">
    <text evidence="7">Belongs to the WD repeat PROPPIN family.</text>
</comment>
<evidence type="ECO:0000313" key="11">
    <source>
        <dbReference type="Proteomes" id="UP000001996"/>
    </source>
</evidence>
<dbReference type="eggNOG" id="KOG2110">
    <property type="taxonomic scope" value="Eukaryota"/>
</dbReference>
<evidence type="ECO:0000256" key="6">
    <source>
        <dbReference type="ARBA" id="ARBA00022927"/>
    </source>
</evidence>
<evidence type="ECO:0000256" key="5">
    <source>
        <dbReference type="ARBA" id="ARBA00022737"/>
    </source>
</evidence>
<protein>
    <recommendedName>
        <fullName evidence="12">Autophagy-related protein 21</fullName>
    </recommendedName>
</protein>
<accession>A5DW10</accession>
<dbReference type="SUPFAM" id="SSF50978">
    <property type="entry name" value="WD40 repeat-like"/>
    <property type="match status" value="1"/>
</dbReference>
<dbReference type="EMBL" id="CH981525">
    <property type="protein sequence ID" value="EDK43368.1"/>
    <property type="molecule type" value="Genomic_DNA"/>
</dbReference>
<dbReference type="GO" id="GO:0005774">
    <property type="term" value="C:vacuolar membrane"/>
    <property type="evidence" value="ECO:0007669"/>
    <property type="project" value="UniProtKB-SubCell"/>
</dbReference>
<dbReference type="FunCoup" id="A5DW10">
    <property type="interactions" value="9"/>
</dbReference>
<feature type="region of interest" description="Disordered" evidence="9">
    <location>
        <begin position="67"/>
        <end position="93"/>
    </location>
</feature>
<dbReference type="VEuPathDB" id="FungiDB:LELG_01546"/>
<dbReference type="SMART" id="SM00320">
    <property type="entry name" value="WD40"/>
    <property type="match status" value="2"/>
</dbReference>
<comment type="subcellular location">
    <subcellularLocation>
        <location evidence="1">Endomembrane system</location>
        <topology evidence="1">Peripheral membrane protein</topology>
    </subcellularLocation>
    <subcellularLocation>
        <location evidence="8">Vacuole membrane</location>
    </subcellularLocation>
</comment>
<organism evidence="10 11">
    <name type="scientific">Lodderomyces elongisporus (strain ATCC 11503 / CBS 2605 / JCM 1781 / NBRC 1676 / NRRL YB-4239)</name>
    <name type="common">Yeast</name>
    <name type="synonym">Saccharomyces elongisporus</name>
    <dbReference type="NCBI Taxonomy" id="379508"/>
    <lineage>
        <taxon>Eukaryota</taxon>
        <taxon>Fungi</taxon>
        <taxon>Dikarya</taxon>
        <taxon>Ascomycota</taxon>
        <taxon>Saccharomycotina</taxon>
        <taxon>Pichiomycetes</taxon>
        <taxon>Debaryomycetaceae</taxon>
        <taxon>Candida/Lodderomyces clade</taxon>
        <taxon>Lodderomyces</taxon>
    </lineage>
</organism>
<feature type="compositionally biased region" description="Basic and acidic residues" evidence="9">
    <location>
        <begin position="419"/>
        <end position="439"/>
    </location>
</feature>
<dbReference type="InterPro" id="IPR048720">
    <property type="entry name" value="PROPPIN"/>
</dbReference>
<evidence type="ECO:0000256" key="1">
    <source>
        <dbReference type="ARBA" id="ARBA00004184"/>
    </source>
</evidence>
<dbReference type="InterPro" id="IPR001680">
    <property type="entry name" value="WD40_rpt"/>
</dbReference>
<dbReference type="Proteomes" id="UP000001996">
    <property type="component" value="Unassembled WGS sequence"/>
</dbReference>
<dbReference type="OrthoDB" id="1667587at2759"/>
<evidence type="ECO:0000256" key="2">
    <source>
        <dbReference type="ARBA" id="ARBA00022448"/>
    </source>
</evidence>
<dbReference type="InParanoid" id="A5DW10"/>
<dbReference type="InterPro" id="IPR015943">
    <property type="entry name" value="WD40/YVTN_repeat-like_dom_sf"/>
</dbReference>
<feature type="region of interest" description="Disordered" evidence="9">
    <location>
        <begin position="223"/>
        <end position="251"/>
    </location>
</feature>
<evidence type="ECO:0000256" key="8">
    <source>
        <dbReference type="ARBA" id="ARBA00037813"/>
    </source>
</evidence>
<gene>
    <name evidence="10" type="ORF">LELG_01546</name>
</gene>
<proteinExistence type="inferred from homology"/>
<name>A5DW10_LODEL</name>
<keyword evidence="2" id="KW-0813">Transport</keyword>
<feature type="compositionally biased region" description="Basic and acidic residues" evidence="9">
    <location>
        <begin position="242"/>
        <end position="251"/>
    </location>
</feature>
<dbReference type="STRING" id="379508.A5DW10"/>
<evidence type="ECO:0000313" key="10">
    <source>
        <dbReference type="EMBL" id="EDK43368.1"/>
    </source>
</evidence>
<dbReference type="InterPro" id="IPR036322">
    <property type="entry name" value="WD40_repeat_dom_sf"/>
</dbReference>
<evidence type="ECO:0000256" key="7">
    <source>
        <dbReference type="ARBA" id="ARBA00025740"/>
    </source>
</evidence>
<feature type="region of interest" description="Disordered" evidence="9">
    <location>
        <begin position="412"/>
        <end position="444"/>
    </location>
</feature>
<sequence>MINDLSFNTDNSSISVSTDEGHMIFNCEPFGRIYSSQDAPLKRSLSNSLDADPFSSADKDSIGAGIEAENREEHEGEQDQTRDTATAKSDNNNVDQTHLPTLLLKMLFSTSLTIIVPKGNDNCILTVYNLKQNLKIMDLKFISSIVDVKLNRRRLLVMLVNGEVHIYDLSCIKLLKVLFLQKEEAVRSGSFVGDLSVRDDSWLVLPLSLVNEQILKDKGEIWEGDNESGQQTERSSKSAKHQSKDTDSSEKDTGYCLQKYLAITPKNSQNKDFTAKRPITLKDLRKDGNGWVLVYDTIKLEPIIIFKAHDSSIAKITISHKDRKIATASIKGTIVRVFQMEEQEEGGSTEIRGEKDGNRHRIELVKNLRRGHNVSKIKSMSFSSDESILGCASESNTIHLFDLISDGGIETDSSGGHGFNDRGNDDSYYSDHDHSDTEAYRSSSEDLNESLANLLLSRPPDSTSKPNTNEGDNSVNTAAVFNTTTTKSKKSWFGKTKDKLIDNHYTNSILKKIPYRDYLDNLIWEPPRRSYAYIKVPEQSQSNNFEENCSKSPTVMHQNKQKDSNKYSIGFSADSIFVASYASGLFYQYQIPPKHRRGSIAYSSLRAGGDEQGNKREKCKLINEYSLV</sequence>
<dbReference type="GO" id="GO:0015031">
    <property type="term" value="P:protein transport"/>
    <property type="evidence" value="ECO:0007669"/>
    <property type="project" value="UniProtKB-KW"/>
</dbReference>
<keyword evidence="6" id="KW-0653">Protein transport</keyword>
<dbReference type="AlphaFoldDB" id="A5DW10"/>
<dbReference type="HOGENOM" id="CLU_025895_5_2_1"/>
<keyword evidence="3" id="KW-0926">Vacuole</keyword>
<dbReference type="OMA" id="MNRKRMC"/>
<dbReference type="Pfam" id="PF21032">
    <property type="entry name" value="PROPPIN"/>
    <property type="match status" value="2"/>
</dbReference>
<feature type="region of interest" description="Disordered" evidence="9">
    <location>
        <begin position="456"/>
        <end position="475"/>
    </location>
</feature>
<evidence type="ECO:0000256" key="3">
    <source>
        <dbReference type="ARBA" id="ARBA00022554"/>
    </source>
</evidence>
<keyword evidence="4" id="KW-0853">WD repeat</keyword>
<keyword evidence="5" id="KW-0677">Repeat</keyword>
<dbReference type="KEGG" id="lel:PVL30_001516"/>
<dbReference type="GeneID" id="5234047"/>
<evidence type="ECO:0000256" key="9">
    <source>
        <dbReference type="SAM" id="MobiDB-lite"/>
    </source>
</evidence>
<evidence type="ECO:0008006" key="12">
    <source>
        <dbReference type="Google" id="ProtNLM"/>
    </source>
</evidence>
<dbReference type="PANTHER" id="PTHR11227">
    <property type="entry name" value="WD-REPEAT PROTEIN INTERACTING WITH PHOSPHOINOSIDES WIPI -RELATED"/>
    <property type="match status" value="1"/>
</dbReference>
<keyword evidence="11" id="KW-1185">Reference proteome</keyword>
<feature type="compositionally biased region" description="Polar residues" evidence="9">
    <location>
        <begin position="83"/>
        <end position="93"/>
    </location>
</feature>
<evidence type="ECO:0000256" key="4">
    <source>
        <dbReference type="ARBA" id="ARBA00022574"/>
    </source>
</evidence>
<dbReference type="GO" id="GO:0012505">
    <property type="term" value="C:endomembrane system"/>
    <property type="evidence" value="ECO:0007669"/>
    <property type="project" value="UniProtKB-SubCell"/>
</dbReference>
<reference evidence="10 11" key="1">
    <citation type="journal article" date="2009" name="Nature">
        <title>Evolution of pathogenicity and sexual reproduction in eight Candida genomes.</title>
        <authorList>
            <person name="Butler G."/>
            <person name="Rasmussen M.D."/>
            <person name="Lin M.F."/>
            <person name="Santos M.A."/>
            <person name="Sakthikumar S."/>
            <person name="Munro C.A."/>
            <person name="Rheinbay E."/>
            <person name="Grabherr M."/>
            <person name="Forche A."/>
            <person name="Reedy J.L."/>
            <person name="Agrafioti I."/>
            <person name="Arnaud M.B."/>
            <person name="Bates S."/>
            <person name="Brown A.J."/>
            <person name="Brunke S."/>
            <person name="Costanzo M.C."/>
            <person name="Fitzpatrick D.A."/>
            <person name="de Groot P.W."/>
            <person name="Harris D."/>
            <person name="Hoyer L.L."/>
            <person name="Hube B."/>
            <person name="Klis F.M."/>
            <person name="Kodira C."/>
            <person name="Lennard N."/>
            <person name="Logue M.E."/>
            <person name="Martin R."/>
            <person name="Neiman A.M."/>
            <person name="Nikolaou E."/>
            <person name="Quail M.A."/>
            <person name="Quinn J."/>
            <person name="Santos M.C."/>
            <person name="Schmitzberger F.F."/>
            <person name="Sherlock G."/>
            <person name="Shah P."/>
            <person name="Silverstein K.A."/>
            <person name="Skrzypek M.S."/>
            <person name="Soll D."/>
            <person name="Staggs R."/>
            <person name="Stansfield I."/>
            <person name="Stumpf M.P."/>
            <person name="Sudbery P.E."/>
            <person name="Srikantha T."/>
            <person name="Zeng Q."/>
            <person name="Berman J."/>
            <person name="Berriman M."/>
            <person name="Heitman J."/>
            <person name="Gow N.A."/>
            <person name="Lorenz M.C."/>
            <person name="Birren B.W."/>
            <person name="Kellis M."/>
            <person name="Cuomo C.A."/>
        </authorList>
    </citation>
    <scope>NUCLEOTIDE SEQUENCE [LARGE SCALE GENOMIC DNA]</scope>
    <source>
        <strain evidence="11">ATCC 11503 / BCRC 21390 / CBS 2605 / JCM 1781 / NBRC 1676 / NRRL YB-4239</strain>
    </source>
</reference>
<feature type="compositionally biased region" description="Polar residues" evidence="9">
    <location>
        <begin position="460"/>
        <end position="474"/>
    </location>
</feature>
<dbReference type="Gene3D" id="2.130.10.10">
    <property type="entry name" value="YVTN repeat-like/Quinoprotein amine dehydrogenase"/>
    <property type="match status" value="1"/>
</dbReference>
<feature type="compositionally biased region" description="Basic and acidic residues" evidence="9">
    <location>
        <begin position="68"/>
        <end position="82"/>
    </location>
</feature>